<reference evidence="1" key="1">
    <citation type="journal article" date="2014" name="Front. Microbiol.">
        <title>High frequency of phylogenetically diverse reductive dehalogenase-homologous genes in deep subseafloor sedimentary metagenomes.</title>
        <authorList>
            <person name="Kawai M."/>
            <person name="Futagami T."/>
            <person name="Toyoda A."/>
            <person name="Takaki Y."/>
            <person name="Nishi S."/>
            <person name="Hori S."/>
            <person name="Arai W."/>
            <person name="Tsubouchi T."/>
            <person name="Morono Y."/>
            <person name="Uchiyama I."/>
            <person name="Ito T."/>
            <person name="Fujiyama A."/>
            <person name="Inagaki F."/>
            <person name="Takami H."/>
        </authorList>
    </citation>
    <scope>NUCLEOTIDE SEQUENCE</scope>
    <source>
        <strain evidence="1">Expedition CK06-06</strain>
    </source>
</reference>
<dbReference type="AlphaFoldDB" id="X1C0H8"/>
<protein>
    <submittedName>
        <fullName evidence="1">Uncharacterized protein</fullName>
    </submittedName>
</protein>
<gene>
    <name evidence="1" type="ORF">S01H4_33218</name>
</gene>
<organism evidence="1">
    <name type="scientific">marine sediment metagenome</name>
    <dbReference type="NCBI Taxonomy" id="412755"/>
    <lineage>
        <taxon>unclassified sequences</taxon>
        <taxon>metagenomes</taxon>
        <taxon>ecological metagenomes</taxon>
    </lineage>
</organism>
<comment type="caution">
    <text evidence="1">The sequence shown here is derived from an EMBL/GenBank/DDBJ whole genome shotgun (WGS) entry which is preliminary data.</text>
</comment>
<evidence type="ECO:0000313" key="1">
    <source>
        <dbReference type="EMBL" id="GAG77886.1"/>
    </source>
</evidence>
<sequence length="39" mass="4389">LVQERQAAEEVVTSYTRLINDTDNSRTLMGNLLNAIQNP</sequence>
<proteinExistence type="predicted"/>
<accession>X1C0H8</accession>
<feature type="non-terminal residue" evidence="1">
    <location>
        <position position="1"/>
    </location>
</feature>
<dbReference type="EMBL" id="BART01017452">
    <property type="protein sequence ID" value="GAG77886.1"/>
    <property type="molecule type" value="Genomic_DNA"/>
</dbReference>
<name>X1C0H8_9ZZZZ</name>